<feature type="transmembrane region" description="Helical" evidence="1">
    <location>
        <begin position="67"/>
        <end position="83"/>
    </location>
</feature>
<keyword evidence="1" id="KW-0472">Membrane</keyword>
<accession>A0ABZ3D4F8</accession>
<reference evidence="2 3" key="1">
    <citation type="submission" date="2024-04" db="EMBL/GenBank/DDBJ databases">
        <title>Complete genome sequence of Nguyenibacter vanlangesis HBCM-1154, a strain capable of nitrogen fixation, IAA production, and phosphorus solubilization isolated from sugarcane soil.</title>
        <authorList>
            <person name="MY HANH P."/>
        </authorList>
    </citation>
    <scope>NUCLEOTIDE SEQUENCE [LARGE SCALE GENOMIC DNA]</scope>
    <source>
        <strain evidence="2 3">HBCM 1154</strain>
    </source>
</reference>
<evidence type="ECO:0008006" key="4">
    <source>
        <dbReference type="Google" id="ProtNLM"/>
    </source>
</evidence>
<dbReference type="EMBL" id="CP152276">
    <property type="protein sequence ID" value="XAE42520.1"/>
    <property type="molecule type" value="Genomic_DNA"/>
</dbReference>
<feature type="transmembrane region" description="Helical" evidence="1">
    <location>
        <begin position="44"/>
        <end position="61"/>
    </location>
</feature>
<dbReference type="RefSeq" id="WP_342628235.1">
    <property type="nucleotide sequence ID" value="NZ_CP152276.1"/>
</dbReference>
<evidence type="ECO:0000313" key="2">
    <source>
        <dbReference type="EMBL" id="XAE42520.1"/>
    </source>
</evidence>
<name>A0ABZ3D4F8_9PROT</name>
<keyword evidence="1" id="KW-1133">Transmembrane helix</keyword>
<protein>
    <recommendedName>
        <fullName evidence="4">Zinc ribbon domain-containing protein</fullName>
    </recommendedName>
</protein>
<organism evidence="2 3">
    <name type="scientific">Nguyenibacter vanlangensis</name>
    <dbReference type="NCBI Taxonomy" id="1216886"/>
    <lineage>
        <taxon>Bacteria</taxon>
        <taxon>Pseudomonadati</taxon>
        <taxon>Pseudomonadota</taxon>
        <taxon>Alphaproteobacteria</taxon>
        <taxon>Acetobacterales</taxon>
        <taxon>Acetobacteraceae</taxon>
        <taxon>Nguyenibacter</taxon>
    </lineage>
</organism>
<keyword evidence="3" id="KW-1185">Reference proteome</keyword>
<evidence type="ECO:0000256" key="1">
    <source>
        <dbReference type="SAM" id="Phobius"/>
    </source>
</evidence>
<dbReference type="Proteomes" id="UP001449795">
    <property type="component" value="Chromosome"/>
</dbReference>
<proteinExistence type="predicted"/>
<sequence length="97" mass="10142">MSLQPVASSIAQCPLCHRPVRGTVEACPHCGAERHFGPTWRESLTCVAIGLAIGPAAIVLAGAGWRMAALAGAIGVMLGFFVAHSRHAGDRWMPPRG</sequence>
<gene>
    <name evidence="2" type="ORF">AAC691_20090</name>
</gene>
<keyword evidence="1" id="KW-0812">Transmembrane</keyword>
<evidence type="ECO:0000313" key="3">
    <source>
        <dbReference type="Proteomes" id="UP001449795"/>
    </source>
</evidence>